<name>A0AA36HHT0_9DINO</name>
<dbReference type="InterPro" id="IPR003593">
    <property type="entry name" value="AAA+_ATPase"/>
</dbReference>
<dbReference type="InterPro" id="IPR003439">
    <property type="entry name" value="ABC_transporter-like_ATP-bd"/>
</dbReference>
<evidence type="ECO:0000256" key="3">
    <source>
        <dbReference type="ARBA" id="ARBA00022741"/>
    </source>
</evidence>
<dbReference type="AlphaFoldDB" id="A0AA36HHT0"/>
<evidence type="ECO:0000256" key="1">
    <source>
        <dbReference type="ARBA" id="ARBA00005417"/>
    </source>
</evidence>
<gene>
    <name evidence="7" type="ORF">EVOR1521_LOCUS2</name>
</gene>
<keyword evidence="5" id="KW-0029">Amino-acid transport</keyword>
<dbReference type="GO" id="GO:0005524">
    <property type="term" value="F:ATP binding"/>
    <property type="evidence" value="ECO:0007669"/>
    <property type="project" value="UniProtKB-KW"/>
</dbReference>
<evidence type="ECO:0000313" key="8">
    <source>
        <dbReference type="Proteomes" id="UP001178507"/>
    </source>
</evidence>
<keyword evidence="4" id="KW-0067">ATP-binding</keyword>
<dbReference type="EMBL" id="CAUJNA010000001">
    <property type="protein sequence ID" value="CAJ1369357.1"/>
    <property type="molecule type" value="Genomic_DNA"/>
</dbReference>
<feature type="domain" description="ABC transporter" evidence="6">
    <location>
        <begin position="5"/>
        <end position="238"/>
    </location>
</feature>
<dbReference type="GO" id="GO:0016887">
    <property type="term" value="F:ATP hydrolysis activity"/>
    <property type="evidence" value="ECO:0007669"/>
    <property type="project" value="InterPro"/>
</dbReference>
<dbReference type="CDD" id="cd03219">
    <property type="entry name" value="ABC_Mj1267_LivG_branched"/>
    <property type="match status" value="1"/>
</dbReference>
<evidence type="ECO:0000259" key="6">
    <source>
        <dbReference type="PROSITE" id="PS50893"/>
    </source>
</evidence>
<keyword evidence="3" id="KW-0547">Nucleotide-binding</keyword>
<dbReference type="GO" id="GO:0015658">
    <property type="term" value="F:branched-chain amino acid transmembrane transporter activity"/>
    <property type="evidence" value="ECO:0007669"/>
    <property type="project" value="TreeGrafter"/>
</dbReference>
<dbReference type="PROSITE" id="PS00211">
    <property type="entry name" value="ABC_TRANSPORTER_1"/>
    <property type="match status" value="1"/>
</dbReference>
<dbReference type="InterPro" id="IPR052156">
    <property type="entry name" value="BCAA_Transport_ATP-bd_LivF"/>
</dbReference>
<comment type="caution">
    <text evidence="7">The sequence shown here is derived from an EMBL/GenBank/DDBJ whole genome shotgun (WGS) entry which is preliminary data.</text>
</comment>
<keyword evidence="2" id="KW-0813">Transport</keyword>
<evidence type="ECO:0000256" key="5">
    <source>
        <dbReference type="ARBA" id="ARBA00022970"/>
    </source>
</evidence>
<dbReference type="PANTHER" id="PTHR43820:SF4">
    <property type="entry name" value="HIGH-AFFINITY BRANCHED-CHAIN AMINO ACID TRANSPORT ATP-BINDING PROTEIN LIVF"/>
    <property type="match status" value="1"/>
</dbReference>
<dbReference type="CDD" id="cd03224">
    <property type="entry name" value="ABC_TM1139_LivF_branched"/>
    <property type="match status" value="1"/>
</dbReference>
<proteinExistence type="inferred from homology"/>
<feature type="domain" description="ABC transporter" evidence="6">
    <location>
        <begin position="233"/>
        <end position="460"/>
    </location>
</feature>
<dbReference type="GO" id="GO:0015807">
    <property type="term" value="P:L-amino acid transport"/>
    <property type="evidence" value="ECO:0007669"/>
    <property type="project" value="TreeGrafter"/>
</dbReference>
<dbReference type="SMART" id="SM00382">
    <property type="entry name" value="AAA"/>
    <property type="match status" value="2"/>
</dbReference>
<dbReference type="Gene3D" id="3.40.50.300">
    <property type="entry name" value="P-loop containing nucleotide triphosphate hydrolases"/>
    <property type="match status" value="2"/>
</dbReference>
<evidence type="ECO:0000256" key="4">
    <source>
        <dbReference type="ARBA" id="ARBA00022840"/>
    </source>
</evidence>
<evidence type="ECO:0000256" key="2">
    <source>
        <dbReference type="ARBA" id="ARBA00022448"/>
    </source>
</evidence>
<dbReference type="PROSITE" id="PS50893">
    <property type="entry name" value="ABC_TRANSPORTER_2"/>
    <property type="match status" value="2"/>
</dbReference>
<organism evidence="7 8">
    <name type="scientific">Effrenium voratum</name>
    <dbReference type="NCBI Taxonomy" id="2562239"/>
    <lineage>
        <taxon>Eukaryota</taxon>
        <taxon>Sar</taxon>
        <taxon>Alveolata</taxon>
        <taxon>Dinophyceae</taxon>
        <taxon>Suessiales</taxon>
        <taxon>Symbiodiniaceae</taxon>
        <taxon>Effrenium</taxon>
    </lineage>
</organism>
<dbReference type="SUPFAM" id="SSF52540">
    <property type="entry name" value="P-loop containing nucleoside triphosphate hydrolases"/>
    <property type="match status" value="2"/>
</dbReference>
<dbReference type="InterPro" id="IPR027417">
    <property type="entry name" value="P-loop_NTPase"/>
</dbReference>
<keyword evidence="8" id="KW-1185">Reference proteome</keyword>
<dbReference type="InterPro" id="IPR017871">
    <property type="entry name" value="ABC_transporter-like_CS"/>
</dbReference>
<sequence>MAPVLELRDLSKSYGAITVADKLTCKLEHGEALGVIGPNGAGKTSMFNLITGTVRADHGQILFDGDEITRLSAARRCRSGIARSFQIPQPFAGMTVFENVLVAATHGAKMPAQQADEYCLEMLQLTGLIDKANDVSSSLTLLGRKRLELARALCAKPKLLLLDEIAGGLTENECLSLVETINTIRATGISIIWIEHIVHALLSVVDRLIVIDFGRKIAEGDPKETMASREALLSTHGLNAHYGDFQALFGVDINIHAGEVIAIIGANGAGKTTLMRSITGLLANRPDMVTYRNTPIGALRADQVARTGIAMVPEGRQLFQSLSVEENLIIGGQIGRKGPWELEKVFRLFPILKERRAVPSTALSGGQQQMVAIGRALMSNPELILFDEISLGLAPIIIKSIYEVLPDIIGEGMSAVIVEQDIAKALSVAGRVYCMQEGRISLEGRSNELTREQISAAYFGV</sequence>
<protein>
    <recommendedName>
        <fullName evidence="6">ABC transporter domain-containing protein</fullName>
    </recommendedName>
</protein>
<accession>A0AA36HHT0</accession>
<reference evidence="7" key="1">
    <citation type="submission" date="2023-08" db="EMBL/GenBank/DDBJ databases">
        <authorList>
            <person name="Chen Y."/>
            <person name="Shah S."/>
            <person name="Dougan E. K."/>
            <person name="Thang M."/>
            <person name="Chan C."/>
        </authorList>
    </citation>
    <scope>NUCLEOTIDE SEQUENCE</scope>
</reference>
<dbReference type="PANTHER" id="PTHR43820">
    <property type="entry name" value="HIGH-AFFINITY BRANCHED-CHAIN AMINO ACID TRANSPORT ATP-BINDING PROTEIN LIVF"/>
    <property type="match status" value="1"/>
</dbReference>
<evidence type="ECO:0000313" key="7">
    <source>
        <dbReference type="EMBL" id="CAJ1369357.1"/>
    </source>
</evidence>
<dbReference type="Proteomes" id="UP001178507">
    <property type="component" value="Unassembled WGS sequence"/>
</dbReference>
<dbReference type="Pfam" id="PF00005">
    <property type="entry name" value="ABC_tran"/>
    <property type="match status" value="2"/>
</dbReference>
<comment type="similarity">
    <text evidence="1">Belongs to the ABC transporter superfamily.</text>
</comment>